<dbReference type="InterPro" id="IPR032416">
    <property type="entry name" value="Peptidase_M24_C"/>
</dbReference>
<comment type="cofactor">
    <cofactor evidence="1">
        <name>Mn(2+)</name>
        <dbReference type="ChEBI" id="CHEBI:29035"/>
    </cofactor>
</comment>
<keyword evidence="5" id="KW-0464">Manganese</keyword>
<dbReference type="Pfam" id="PF00557">
    <property type="entry name" value="Peptidase_M24"/>
    <property type="match status" value="1"/>
</dbReference>
<keyword evidence="3" id="KW-0479">Metal-binding</keyword>
<accession>A0A086J3S1</accession>
<organism evidence="9 10">
    <name type="scientific">Nematocida ausubeli (strain ATCC PRA-371 / ERTm2)</name>
    <name type="common">Nematode killer fungus</name>
    <dbReference type="NCBI Taxonomy" id="1913371"/>
    <lineage>
        <taxon>Eukaryota</taxon>
        <taxon>Fungi</taxon>
        <taxon>Fungi incertae sedis</taxon>
        <taxon>Microsporidia</taxon>
        <taxon>Nematocida</taxon>
    </lineage>
</organism>
<dbReference type="InterPro" id="IPR000587">
    <property type="entry name" value="Creatinase_N"/>
</dbReference>
<keyword evidence="10" id="KW-1185">Reference proteome</keyword>
<dbReference type="AlphaFoldDB" id="A0A086J3S1"/>
<gene>
    <name evidence="9" type="ORF">NESG_00945</name>
</gene>
<dbReference type="PANTHER" id="PTHR43763:SF6">
    <property type="entry name" value="XAA-PRO AMINOPEPTIDASE 1"/>
    <property type="match status" value="1"/>
</dbReference>
<name>A0A086J3S1_NEMA1</name>
<dbReference type="FunFam" id="3.90.230.10:FF:000007">
    <property type="entry name" value="Xaa-Pro aminopeptidase P"/>
    <property type="match status" value="1"/>
</dbReference>
<evidence type="ECO:0000256" key="3">
    <source>
        <dbReference type="ARBA" id="ARBA00022723"/>
    </source>
</evidence>
<dbReference type="HOGENOM" id="CLU_011781_2_4_1"/>
<dbReference type="Gene3D" id="3.90.230.10">
    <property type="entry name" value="Creatinase/methionine aminopeptidase superfamily"/>
    <property type="match status" value="1"/>
</dbReference>
<feature type="domain" description="Peptidase M24 C-terminal" evidence="8">
    <location>
        <begin position="542"/>
        <end position="604"/>
    </location>
</feature>
<feature type="domain" description="Peptidase M24" evidence="6">
    <location>
        <begin position="324"/>
        <end position="535"/>
    </location>
</feature>
<dbReference type="RefSeq" id="XP_052905344.1">
    <property type="nucleotide sequence ID" value="XM_053048584.1"/>
</dbReference>
<dbReference type="SUPFAM" id="SSF53092">
    <property type="entry name" value="Creatinase/prolidase N-terminal domain"/>
    <property type="match status" value="1"/>
</dbReference>
<evidence type="ECO:0000256" key="1">
    <source>
        <dbReference type="ARBA" id="ARBA00001936"/>
    </source>
</evidence>
<keyword evidence="4" id="KW-0378">Hydrolase</keyword>
<dbReference type="GO" id="GO:0046872">
    <property type="term" value="F:metal ion binding"/>
    <property type="evidence" value="ECO:0007669"/>
    <property type="project" value="UniProtKB-KW"/>
</dbReference>
<dbReference type="InterPro" id="IPR029149">
    <property type="entry name" value="Creatin/AminoP/Spt16_N"/>
</dbReference>
<feature type="domain" description="Creatinase N-terminal" evidence="7">
    <location>
        <begin position="30"/>
        <end position="148"/>
    </location>
</feature>
<evidence type="ECO:0000256" key="4">
    <source>
        <dbReference type="ARBA" id="ARBA00022801"/>
    </source>
</evidence>
<protein>
    <recommendedName>
        <fullName evidence="11">Xaa-Pro aminopeptidase</fullName>
    </recommendedName>
</protein>
<evidence type="ECO:0000259" key="6">
    <source>
        <dbReference type="Pfam" id="PF00557"/>
    </source>
</evidence>
<evidence type="ECO:0000313" key="9">
    <source>
        <dbReference type="EMBL" id="KFG26789.1"/>
    </source>
</evidence>
<dbReference type="Pfam" id="PF16189">
    <property type="entry name" value="Creatinase_N_2"/>
    <property type="match status" value="1"/>
</dbReference>
<evidence type="ECO:0000259" key="8">
    <source>
        <dbReference type="Pfam" id="PF16188"/>
    </source>
</evidence>
<dbReference type="GO" id="GO:0016787">
    <property type="term" value="F:hydrolase activity"/>
    <property type="evidence" value="ECO:0007669"/>
    <property type="project" value="UniProtKB-KW"/>
</dbReference>
<evidence type="ECO:0000259" key="7">
    <source>
        <dbReference type="Pfam" id="PF01321"/>
    </source>
</evidence>
<dbReference type="OrthoDB" id="9995434at2759"/>
<evidence type="ECO:0008006" key="11">
    <source>
        <dbReference type="Google" id="ProtNLM"/>
    </source>
</evidence>
<sequence length="609" mass="69213">MYSSAHEETEKKEELGKEYFSEYEIPKEERISKLRQVLKDNDLEGCILYRSDPHLNEYVHPHYEHIAWLTGFTGSNATLLVLPNTVYLYTDARYFIQAKKQLSNKVELSRIGIDPSISERLLTCNAVVGVNPRNITQAQYNRNFKTLHKHADIEIIESDLLESLWTLRPKIESGNLEVMKHQESVNVKLQKIRKEMESNKEMYSFMPPLDMIIISDMDEIAWATNLRGTDIPMSRLFYSFLIVTDSTAILFTDASLTSEIPNILVMPYSEFDNYIKELSGLRIGVSTNTNYHIVCSIVDDNKVCDFKGILNLKAIKTENEINGFKEANKRDAKYLCMLFGEIKKRLSDGEHVGELEAADMLLELKSSDSEFIVPSFDTISGYGENGACIHYSPVDNTTKIGTESLFLIDCGSQYTMGTTDITRTVCFGQPTEEQRRDYTTLIKSHIDLENTPFPEKTSLGALSPIVRKHVWKEGLDYGHSTGHGVGFGLNVHEGPQTMDTASQIKAVPGMNITIEPGIYKEGKYGIRHENLGIVKKYNKKAGFLRIQNITPVPLHMDLINPELLTADEIDYINAQSIWIKEMLEPELLDHKEGLAWLSDNTRKISKKQN</sequence>
<dbReference type="Pfam" id="PF01321">
    <property type="entry name" value="Creatinase_N"/>
    <property type="match status" value="1"/>
</dbReference>
<proteinExistence type="inferred from homology"/>
<dbReference type="Pfam" id="PF16188">
    <property type="entry name" value="Peptidase_M24_C"/>
    <property type="match status" value="1"/>
</dbReference>
<evidence type="ECO:0000256" key="2">
    <source>
        <dbReference type="ARBA" id="ARBA00008766"/>
    </source>
</evidence>
<dbReference type="InterPro" id="IPR036005">
    <property type="entry name" value="Creatinase/aminopeptidase-like"/>
</dbReference>
<comment type="similarity">
    <text evidence="2">Belongs to the peptidase M24B family.</text>
</comment>
<dbReference type="GeneID" id="77675918"/>
<dbReference type="GO" id="GO:0005737">
    <property type="term" value="C:cytoplasm"/>
    <property type="evidence" value="ECO:0007669"/>
    <property type="project" value="UniProtKB-ARBA"/>
</dbReference>
<dbReference type="PANTHER" id="PTHR43763">
    <property type="entry name" value="XAA-PRO AMINOPEPTIDASE 1"/>
    <property type="match status" value="1"/>
</dbReference>
<comment type="caution">
    <text evidence="9">The sequence shown here is derived from an EMBL/GenBank/DDBJ whole genome shotgun (WGS) entry which is preliminary data.</text>
</comment>
<evidence type="ECO:0000256" key="5">
    <source>
        <dbReference type="ARBA" id="ARBA00023211"/>
    </source>
</evidence>
<dbReference type="Proteomes" id="UP000054524">
    <property type="component" value="Unassembled WGS sequence"/>
</dbReference>
<dbReference type="EMBL" id="AKIJ01000002">
    <property type="protein sequence ID" value="KFG26789.1"/>
    <property type="molecule type" value="Genomic_DNA"/>
</dbReference>
<dbReference type="InterPro" id="IPR000994">
    <property type="entry name" value="Pept_M24"/>
</dbReference>
<evidence type="ECO:0000313" key="10">
    <source>
        <dbReference type="Proteomes" id="UP000054524"/>
    </source>
</evidence>
<reference evidence="9 10" key="1">
    <citation type="journal article" date="2014" name="Genome Announc.">
        <title>Genome Sequence of the Microsporidian Species Nematocida sp1 Strain ERTm6 (ATCC PRA-372).</title>
        <authorList>
            <person name="Bakowski M.A."/>
            <person name="Priest M."/>
            <person name="Young S."/>
            <person name="Cuomo C.A."/>
            <person name="Troemel E.R."/>
        </authorList>
    </citation>
    <scope>NUCLEOTIDE SEQUENCE [LARGE SCALE GENOMIC DNA]</scope>
    <source>
        <strain evidence="9 10">ERTm6</strain>
    </source>
</reference>
<dbReference type="SUPFAM" id="SSF55920">
    <property type="entry name" value="Creatinase/aminopeptidase"/>
    <property type="match status" value="1"/>
</dbReference>
<dbReference type="Gene3D" id="3.40.350.10">
    <property type="entry name" value="Creatinase/prolidase N-terminal domain"/>
    <property type="match status" value="2"/>
</dbReference>
<dbReference type="InterPro" id="IPR050422">
    <property type="entry name" value="X-Pro_aminopeptidase_P"/>
</dbReference>